<dbReference type="AlphaFoldDB" id="A0A1I8JR12"/>
<sequence length="232" mass="24682">MVLQMPPKKSAEDRIKAAGAARHWEEGQRWPGPSSKSSSSRTGSTEMCPSGSRNRPAASIRHPSNERFVECCRSQDDRRRASSRATTARSVASKVGSRRKSVINPTGASTAASQPTRTGAARLRLSPAVAVTSATSGSLKDRLRKNGELLAAAAGCHKWWWKRRLVTTAGPRAPSLHSTAEEARDDFGWSAARSAAGSIGSETQITPTEPALPASPQPSEPIECEILASSIV</sequence>
<name>A0A1I8JR12_9PLAT</name>
<feature type="compositionally biased region" description="Low complexity" evidence="1">
    <location>
        <begin position="192"/>
        <end position="201"/>
    </location>
</feature>
<accession>A0A1I8JR12</accession>
<protein>
    <submittedName>
        <fullName evidence="3">Uncharacterized protein</fullName>
    </submittedName>
</protein>
<reference evidence="3" key="1">
    <citation type="submission" date="2016-11" db="UniProtKB">
        <authorList>
            <consortium name="WormBaseParasite"/>
        </authorList>
    </citation>
    <scope>IDENTIFICATION</scope>
</reference>
<dbReference type="Proteomes" id="UP000095280">
    <property type="component" value="Unplaced"/>
</dbReference>
<evidence type="ECO:0000256" key="1">
    <source>
        <dbReference type="SAM" id="MobiDB-lite"/>
    </source>
</evidence>
<feature type="compositionally biased region" description="Basic and acidic residues" evidence="1">
    <location>
        <begin position="9"/>
        <end position="28"/>
    </location>
</feature>
<feature type="compositionally biased region" description="Basic and acidic residues" evidence="1">
    <location>
        <begin position="63"/>
        <end position="80"/>
    </location>
</feature>
<feature type="region of interest" description="Disordered" evidence="1">
    <location>
        <begin position="1"/>
        <end position="121"/>
    </location>
</feature>
<feature type="compositionally biased region" description="Low complexity" evidence="1">
    <location>
        <begin position="83"/>
        <end position="93"/>
    </location>
</feature>
<organism evidence="2 3">
    <name type="scientific">Macrostomum lignano</name>
    <dbReference type="NCBI Taxonomy" id="282301"/>
    <lineage>
        <taxon>Eukaryota</taxon>
        <taxon>Metazoa</taxon>
        <taxon>Spiralia</taxon>
        <taxon>Lophotrochozoa</taxon>
        <taxon>Platyhelminthes</taxon>
        <taxon>Rhabditophora</taxon>
        <taxon>Macrostomorpha</taxon>
        <taxon>Macrostomida</taxon>
        <taxon>Macrostomidae</taxon>
        <taxon>Macrostomum</taxon>
    </lineage>
</organism>
<feature type="compositionally biased region" description="Polar residues" evidence="1">
    <location>
        <begin position="103"/>
        <end position="117"/>
    </location>
</feature>
<feature type="compositionally biased region" description="Polar residues" evidence="1">
    <location>
        <begin position="41"/>
        <end position="53"/>
    </location>
</feature>
<proteinExistence type="predicted"/>
<evidence type="ECO:0000313" key="2">
    <source>
        <dbReference type="Proteomes" id="UP000095280"/>
    </source>
</evidence>
<evidence type="ECO:0000313" key="3">
    <source>
        <dbReference type="WBParaSite" id="snap_masked-unitig_32374-processed-gene-0.0-mRNA-1"/>
    </source>
</evidence>
<keyword evidence="2" id="KW-1185">Reference proteome</keyword>
<dbReference type="WBParaSite" id="snap_masked-unitig_32374-processed-gene-0.0-mRNA-1">
    <property type="protein sequence ID" value="snap_masked-unitig_32374-processed-gene-0.0-mRNA-1"/>
    <property type="gene ID" value="snap_masked-unitig_32374-processed-gene-0.0"/>
</dbReference>
<feature type="region of interest" description="Disordered" evidence="1">
    <location>
        <begin position="192"/>
        <end position="222"/>
    </location>
</feature>